<dbReference type="PANTHER" id="PTHR43179">
    <property type="entry name" value="RHAMNOSYLTRANSFERASE WBBL"/>
    <property type="match status" value="1"/>
</dbReference>
<protein>
    <submittedName>
        <fullName evidence="4">Glycosyltransferase family 2 protein</fullName>
        <ecNumber evidence="4">2.4.-.-</ecNumber>
    </submittedName>
</protein>
<evidence type="ECO:0000256" key="2">
    <source>
        <dbReference type="ARBA" id="ARBA00022676"/>
    </source>
</evidence>
<name>A0ABU9YD18_9SPHN</name>
<evidence type="ECO:0000313" key="5">
    <source>
        <dbReference type="Proteomes" id="UP001419910"/>
    </source>
</evidence>
<reference evidence="4 5" key="1">
    <citation type="submission" date="2024-05" db="EMBL/GenBank/DDBJ databases">
        <authorList>
            <person name="Liu Q."/>
            <person name="Xin Y.-H."/>
        </authorList>
    </citation>
    <scope>NUCLEOTIDE SEQUENCE [LARGE SCALE GENOMIC DNA]</scope>
    <source>
        <strain evidence="4 5">CGMCC 1.10181</strain>
    </source>
</reference>
<dbReference type="RefSeq" id="WP_343891442.1">
    <property type="nucleotide sequence ID" value="NZ_BAAAEH010000042.1"/>
</dbReference>
<organism evidence="4 5">
    <name type="scientific">Sphingomonas oligophenolica</name>
    <dbReference type="NCBI Taxonomy" id="301154"/>
    <lineage>
        <taxon>Bacteria</taxon>
        <taxon>Pseudomonadati</taxon>
        <taxon>Pseudomonadota</taxon>
        <taxon>Alphaproteobacteria</taxon>
        <taxon>Sphingomonadales</taxon>
        <taxon>Sphingomonadaceae</taxon>
        <taxon>Sphingomonas</taxon>
    </lineage>
</organism>
<keyword evidence="3 4" id="KW-0808">Transferase</keyword>
<dbReference type="EMBL" id="JBDIME010000055">
    <property type="protein sequence ID" value="MEN2793591.1"/>
    <property type="molecule type" value="Genomic_DNA"/>
</dbReference>
<keyword evidence="5" id="KW-1185">Reference proteome</keyword>
<evidence type="ECO:0000256" key="3">
    <source>
        <dbReference type="ARBA" id="ARBA00022679"/>
    </source>
</evidence>
<dbReference type="EC" id="2.4.-.-" evidence="4"/>
<comment type="similarity">
    <text evidence="1">Belongs to the glycosyltransferase 2 family.</text>
</comment>
<dbReference type="InterPro" id="IPR029044">
    <property type="entry name" value="Nucleotide-diphossugar_trans"/>
</dbReference>
<dbReference type="Proteomes" id="UP001419910">
    <property type="component" value="Unassembled WGS sequence"/>
</dbReference>
<dbReference type="Gene3D" id="3.90.550.10">
    <property type="entry name" value="Spore Coat Polysaccharide Biosynthesis Protein SpsA, Chain A"/>
    <property type="match status" value="1"/>
</dbReference>
<proteinExistence type="inferred from homology"/>
<evidence type="ECO:0000256" key="1">
    <source>
        <dbReference type="ARBA" id="ARBA00006739"/>
    </source>
</evidence>
<accession>A0ABU9YD18</accession>
<evidence type="ECO:0000313" key="4">
    <source>
        <dbReference type="EMBL" id="MEN2793591.1"/>
    </source>
</evidence>
<keyword evidence="2 4" id="KW-0328">Glycosyltransferase</keyword>
<sequence length="284" mass="31838">MDKAILRIAVLLVCRNRRSQTVAAIRAVMQSRAPVELCIVLFDDASTDGTVEAVLAEFPATDIVRGDGNAFWNGGLHLAWKRALSLKVDGYLWLNDDVVIDEDALDRLAKAWITMCSAHRDGRFVLVGTTRNPDGSRSYGGIADDRTPLAFHFRPVLPAESLQRVDTFNGNFVFVTSETVATLGINDPHFHHNMGDLDYGLRATRAGIPVLLLPGFIGECAQNLTKARGYSSPSLSIREQWRKVNTHHGLPFSSWWHFTRRHSGFWLPFHFLLAYRWLVLPSRG</sequence>
<gene>
    <name evidence="4" type="ORF">ABC974_28505</name>
</gene>
<dbReference type="GO" id="GO:0016757">
    <property type="term" value="F:glycosyltransferase activity"/>
    <property type="evidence" value="ECO:0007669"/>
    <property type="project" value="UniProtKB-KW"/>
</dbReference>
<dbReference type="PANTHER" id="PTHR43179:SF12">
    <property type="entry name" value="GALACTOFURANOSYLTRANSFERASE GLFT2"/>
    <property type="match status" value="1"/>
</dbReference>
<dbReference type="SUPFAM" id="SSF53448">
    <property type="entry name" value="Nucleotide-diphospho-sugar transferases"/>
    <property type="match status" value="1"/>
</dbReference>
<comment type="caution">
    <text evidence="4">The sequence shown here is derived from an EMBL/GenBank/DDBJ whole genome shotgun (WGS) entry which is preliminary data.</text>
</comment>